<sequence length="177" mass="18939">MNTRTARRPFLKRPIILSVLGVVAVAIAVAAFWLEPWKLVVDQTVDEALPTVSQTDGRPSAEPVVLAAGSFISHEHTTTGSVELLELSDGTRVLRIENLDTSNGPLLKVFLTDAPVVDGTAGWRVFDDGRYEDLGELKGNIGSSNYVVPAGVDIDGLTSVSIWCDRFDVSFGAATLG</sequence>
<dbReference type="Proteomes" id="UP001609176">
    <property type="component" value="Unassembled WGS sequence"/>
</dbReference>
<proteinExistence type="predicted"/>
<reference evidence="6 7" key="1">
    <citation type="submission" date="2024-10" db="EMBL/GenBank/DDBJ databases">
        <authorList>
            <person name="Riesco R."/>
        </authorList>
    </citation>
    <scope>NUCLEOTIDE SEQUENCE [LARGE SCALE GENOMIC DNA]</scope>
    <source>
        <strain evidence="5 7">NCIMB 15448</strain>
        <strain evidence="3 6">NCIMB 15449</strain>
        <strain evidence="4 8">NCIMB 15450</strain>
    </source>
</reference>
<evidence type="ECO:0000313" key="7">
    <source>
        <dbReference type="Proteomes" id="UP001609176"/>
    </source>
</evidence>
<accession>A0ABW7JLS0</accession>
<organism evidence="3 6">
    <name type="scientific">Antrihabitans spumae</name>
    <dbReference type="NCBI Taxonomy" id="3373370"/>
    <lineage>
        <taxon>Bacteria</taxon>
        <taxon>Bacillati</taxon>
        <taxon>Actinomycetota</taxon>
        <taxon>Actinomycetes</taxon>
        <taxon>Mycobacteriales</taxon>
        <taxon>Nocardiaceae</taxon>
        <taxon>Antrihabitans</taxon>
    </lineage>
</organism>
<evidence type="ECO:0000313" key="3">
    <source>
        <dbReference type="EMBL" id="MFH5208911.1"/>
    </source>
</evidence>
<evidence type="ECO:0000313" key="5">
    <source>
        <dbReference type="EMBL" id="MFH5242715.1"/>
    </source>
</evidence>
<evidence type="ECO:0000256" key="1">
    <source>
        <dbReference type="SAM" id="Phobius"/>
    </source>
</evidence>
<dbReference type="InterPro" id="IPR019545">
    <property type="entry name" value="DM13_domain"/>
</dbReference>
<evidence type="ECO:0000313" key="4">
    <source>
        <dbReference type="EMBL" id="MFH5228680.1"/>
    </source>
</evidence>
<dbReference type="RefSeq" id="WP_395114464.1">
    <property type="nucleotide sequence ID" value="NZ_JBIMSN010000034.1"/>
</dbReference>
<dbReference type="Pfam" id="PF10517">
    <property type="entry name" value="DM13"/>
    <property type="match status" value="1"/>
</dbReference>
<keyword evidence="1" id="KW-1133">Transmembrane helix</keyword>
<dbReference type="PROSITE" id="PS51549">
    <property type="entry name" value="DM13"/>
    <property type="match status" value="1"/>
</dbReference>
<gene>
    <name evidence="5" type="ORF">ACHIPV_12590</name>
    <name evidence="3" type="ORF">ACHIPZ_11980</name>
    <name evidence="4" type="ORF">ACHIRB_08860</name>
</gene>
<name>A0ABW7JLS0_9NOCA</name>
<feature type="transmembrane region" description="Helical" evidence="1">
    <location>
        <begin position="15"/>
        <end position="34"/>
    </location>
</feature>
<dbReference type="Proteomes" id="UP001609219">
    <property type="component" value="Unassembled WGS sequence"/>
</dbReference>
<evidence type="ECO:0000313" key="6">
    <source>
        <dbReference type="Proteomes" id="UP001609175"/>
    </source>
</evidence>
<feature type="domain" description="DM13" evidence="2">
    <location>
        <begin position="69"/>
        <end position="177"/>
    </location>
</feature>
<evidence type="ECO:0000313" key="8">
    <source>
        <dbReference type="Proteomes" id="UP001609219"/>
    </source>
</evidence>
<evidence type="ECO:0000259" key="2">
    <source>
        <dbReference type="PROSITE" id="PS51549"/>
    </source>
</evidence>
<keyword evidence="8" id="KW-1185">Reference proteome</keyword>
<keyword evidence="1" id="KW-0472">Membrane</keyword>
<keyword evidence="1" id="KW-0812">Transmembrane</keyword>
<dbReference type="EMBL" id="JBIMSN010000034">
    <property type="protein sequence ID" value="MFH5228680.1"/>
    <property type="molecule type" value="Genomic_DNA"/>
</dbReference>
<dbReference type="Proteomes" id="UP001609175">
    <property type="component" value="Unassembled WGS sequence"/>
</dbReference>
<comment type="caution">
    <text evidence="3">The sequence shown here is derived from an EMBL/GenBank/DDBJ whole genome shotgun (WGS) entry which is preliminary data.</text>
</comment>
<protein>
    <submittedName>
        <fullName evidence="3">DM13 domain-containing protein</fullName>
    </submittedName>
</protein>
<dbReference type="EMBL" id="JBIMSO010000046">
    <property type="protein sequence ID" value="MFH5208911.1"/>
    <property type="molecule type" value="Genomic_DNA"/>
</dbReference>
<dbReference type="EMBL" id="JBIMSP010000017">
    <property type="protein sequence ID" value="MFH5242715.1"/>
    <property type="molecule type" value="Genomic_DNA"/>
</dbReference>